<dbReference type="Gene3D" id="1.20.1260.10">
    <property type="match status" value="1"/>
</dbReference>
<protein>
    <submittedName>
        <fullName evidence="1">DUF892 family protein</fullName>
    </submittedName>
</protein>
<dbReference type="Proteomes" id="UP000632774">
    <property type="component" value="Unassembled WGS sequence"/>
</dbReference>
<gene>
    <name evidence="1" type="ORF">IRJ18_06030</name>
</gene>
<dbReference type="PANTHER" id="PTHR30565:SF9">
    <property type="entry name" value="PROTEIN YCIF"/>
    <property type="match status" value="1"/>
</dbReference>
<dbReference type="InterPro" id="IPR010287">
    <property type="entry name" value="DUF892_YciF-like"/>
</dbReference>
<organism evidence="1 2">
    <name type="scientific">Mucilaginibacter boryungensis</name>
    <dbReference type="NCBI Taxonomy" id="768480"/>
    <lineage>
        <taxon>Bacteria</taxon>
        <taxon>Pseudomonadati</taxon>
        <taxon>Bacteroidota</taxon>
        <taxon>Sphingobacteriia</taxon>
        <taxon>Sphingobacteriales</taxon>
        <taxon>Sphingobacteriaceae</taxon>
        <taxon>Mucilaginibacter</taxon>
    </lineage>
</organism>
<comment type="caution">
    <text evidence="1">The sequence shown here is derived from an EMBL/GenBank/DDBJ whole genome shotgun (WGS) entry which is preliminary data.</text>
</comment>
<dbReference type="Pfam" id="PF05974">
    <property type="entry name" value="DUF892"/>
    <property type="match status" value="1"/>
</dbReference>
<name>A0ABR9XEU9_9SPHI</name>
<dbReference type="InterPro" id="IPR047114">
    <property type="entry name" value="YciF"/>
</dbReference>
<reference evidence="1 2" key="1">
    <citation type="submission" date="2020-10" db="EMBL/GenBank/DDBJ databases">
        <title>Mucilaginibacter mali sp. nov., isolated from rhizosphere soil of apple orchard.</title>
        <authorList>
            <person name="Lee J.-S."/>
            <person name="Kim H.S."/>
            <person name="Kim J.-S."/>
        </authorList>
    </citation>
    <scope>NUCLEOTIDE SEQUENCE [LARGE SCALE GENOMIC DNA]</scope>
    <source>
        <strain evidence="1 2">KCTC 23157</strain>
    </source>
</reference>
<accession>A0ABR9XEU9</accession>
<dbReference type="SUPFAM" id="SSF47240">
    <property type="entry name" value="Ferritin-like"/>
    <property type="match status" value="1"/>
</dbReference>
<dbReference type="PANTHER" id="PTHR30565">
    <property type="entry name" value="PROTEIN YCIF"/>
    <property type="match status" value="1"/>
</dbReference>
<dbReference type="InterPro" id="IPR012347">
    <property type="entry name" value="Ferritin-like"/>
</dbReference>
<evidence type="ECO:0000313" key="1">
    <source>
        <dbReference type="EMBL" id="MBE9665912.1"/>
    </source>
</evidence>
<proteinExistence type="predicted"/>
<sequence>MKQKAVMRIFNGGMKLDDIALTKLFLKQLDNIYCIKKHLLDILPRLADKASFPALKNAILENTDQIKIQVLRMDMIYKIYQAKYRPHNCIGIKTMSLEAYIAAKVEEQTPLERDLALLIHLQITESVEMAYFNVLRNIADSISDKEVVTLLDQNFDTAIKSKKMYELIAKEYIS</sequence>
<dbReference type="RefSeq" id="WP_194105293.1">
    <property type="nucleotide sequence ID" value="NZ_JADFFM010000001.1"/>
</dbReference>
<dbReference type="InterPro" id="IPR009078">
    <property type="entry name" value="Ferritin-like_SF"/>
</dbReference>
<dbReference type="EMBL" id="JADFFM010000001">
    <property type="protein sequence ID" value="MBE9665912.1"/>
    <property type="molecule type" value="Genomic_DNA"/>
</dbReference>
<evidence type="ECO:0000313" key="2">
    <source>
        <dbReference type="Proteomes" id="UP000632774"/>
    </source>
</evidence>
<keyword evidence="2" id="KW-1185">Reference proteome</keyword>